<dbReference type="InterPro" id="IPR002716">
    <property type="entry name" value="PIN_dom"/>
</dbReference>
<feature type="domain" description="PIN" evidence="1">
    <location>
        <begin position="11"/>
        <end position="165"/>
    </location>
</feature>
<reference evidence="2" key="1">
    <citation type="submission" date="2021-12" db="EMBL/GenBank/DDBJ databases">
        <title>Alicyclobacillaceae gen. nov., sp. nov., isolated from chalcocite enrichment system.</title>
        <authorList>
            <person name="Jiang Z."/>
        </authorList>
    </citation>
    <scope>NUCLEOTIDE SEQUENCE</scope>
    <source>
        <strain evidence="2">MYW30-H2</strain>
    </source>
</reference>
<organism evidence="2 3">
    <name type="scientific">Fodinisporobacter ferrooxydans</name>
    <dbReference type="NCBI Taxonomy" id="2901836"/>
    <lineage>
        <taxon>Bacteria</taxon>
        <taxon>Bacillati</taxon>
        <taxon>Bacillota</taxon>
        <taxon>Bacilli</taxon>
        <taxon>Bacillales</taxon>
        <taxon>Alicyclobacillaceae</taxon>
        <taxon>Fodinisporobacter</taxon>
    </lineage>
</organism>
<dbReference type="EMBL" id="CP089291">
    <property type="protein sequence ID" value="UOF89524.1"/>
    <property type="molecule type" value="Genomic_DNA"/>
</dbReference>
<accession>A0ABY4CHN2</accession>
<dbReference type="SUPFAM" id="SSF88723">
    <property type="entry name" value="PIN domain-like"/>
    <property type="match status" value="1"/>
</dbReference>
<evidence type="ECO:0000313" key="2">
    <source>
        <dbReference type="EMBL" id="UOF89524.1"/>
    </source>
</evidence>
<protein>
    <submittedName>
        <fullName evidence="2">PIN domain-containing protein</fullName>
    </submittedName>
</protein>
<evidence type="ECO:0000259" key="1">
    <source>
        <dbReference type="Pfam" id="PF13470"/>
    </source>
</evidence>
<dbReference type="RefSeq" id="WP_347436214.1">
    <property type="nucleotide sequence ID" value="NZ_CP089291.1"/>
</dbReference>
<name>A0ABY4CHN2_9BACL</name>
<sequence length="190" mass="21774">MSSISYKLPKAFLDTTVLCGALRTDGLNRQLLFLARGSMYYQPVISKVCLFEMYNVALTRGLQGVTYSIEDLDDFMEDVVYPLLEEHNVVNSRVGRYSFVSRLHANRPTGEVLVELTGRTHEEAITIIKSQGMNQPLTTYDPDDLHVWLAAIDENCDYIVTSNTHRFPEQIGRIRRIHPREFIYGILTIE</sequence>
<gene>
    <name evidence="2" type="ORF">LSG31_16750</name>
</gene>
<proteinExistence type="predicted"/>
<keyword evidence="3" id="KW-1185">Reference proteome</keyword>
<dbReference type="InterPro" id="IPR029060">
    <property type="entry name" value="PIN-like_dom_sf"/>
</dbReference>
<dbReference type="Pfam" id="PF13470">
    <property type="entry name" value="PIN_3"/>
    <property type="match status" value="1"/>
</dbReference>
<evidence type="ECO:0000313" key="3">
    <source>
        <dbReference type="Proteomes" id="UP000830167"/>
    </source>
</evidence>
<dbReference type="Proteomes" id="UP000830167">
    <property type="component" value="Chromosome"/>
</dbReference>